<keyword evidence="1" id="KW-0812">Transmembrane</keyword>
<protein>
    <recommendedName>
        <fullName evidence="6">UDP-N-acetyl-alpha-D-muramoyl-L-alanyl-L-glutamate epimerase</fullName>
    </recommendedName>
</protein>
<evidence type="ECO:0000313" key="5">
    <source>
        <dbReference type="Proteomes" id="UP000229976"/>
    </source>
</evidence>
<dbReference type="AlphaFoldDB" id="A0A2G9YTS8"/>
<proteinExistence type="predicted"/>
<keyword evidence="1" id="KW-1133">Transmembrane helix</keyword>
<dbReference type="Pfam" id="PF26299">
    <property type="entry name" value="MurL_N"/>
    <property type="match status" value="1"/>
</dbReference>
<sequence>MRVIKGIGCRNFIIIRREIDKKLLELNRAGFLNGHTPFSAYLSFLSILIAVIFNYRYVAISQESSSNEGNVKYLGKIINHQYSKTFDFEKRFKDYCKKYLVEDFGYFSFLRPLNEIQIARIFADFPKFFPIFMSCNEAYKTASGTKKPTGKWCGNCSKCLFAWLILYPFVEKSRMEKIFNQDLFGNKNLLNILKELIGEKGIKPFECVGTHEEVLVALYLSWKKEKEASPHLSSLPILLGYFEKEILPKYGEKTLEKKSKAILESWNKRHNLPKNFEKILKDAN</sequence>
<evidence type="ECO:0008006" key="6">
    <source>
        <dbReference type="Google" id="ProtNLM"/>
    </source>
</evidence>
<feature type="domain" description="MurL N-terminal" evidence="3">
    <location>
        <begin position="11"/>
        <end position="109"/>
    </location>
</feature>
<evidence type="ECO:0000259" key="3">
    <source>
        <dbReference type="Pfam" id="PF26299"/>
    </source>
</evidence>
<dbReference type="Proteomes" id="UP000229976">
    <property type="component" value="Unassembled WGS sequence"/>
</dbReference>
<evidence type="ECO:0000313" key="4">
    <source>
        <dbReference type="EMBL" id="PIP22589.1"/>
    </source>
</evidence>
<comment type="caution">
    <text evidence="4">The sequence shown here is derived from an EMBL/GenBank/DDBJ whole genome shotgun (WGS) entry which is preliminary data.</text>
</comment>
<dbReference type="InterPro" id="IPR058741">
    <property type="entry name" value="MurL_C"/>
</dbReference>
<gene>
    <name evidence="4" type="ORF">COX37_03195</name>
</gene>
<accession>A0A2G9YTS8</accession>
<reference evidence="4 5" key="1">
    <citation type="submission" date="2017-09" db="EMBL/GenBank/DDBJ databases">
        <title>Depth-based differentiation of microbial function through sediment-hosted aquifers and enrichment of novel symbionts in the deep terrestrial subsurface.</title>
        <authorList>
            <person name="Probst A.J."/>
            <person name="Ladd B."/>
            <person name="Jarett J.K."/>
            <person name="Geller-Mcgrath D.E."/>
            <person name="Sieber C.M."/>
            <person name="Emerson J.B."/>
            <person name="Anantharaman K."/>
            <person name="Thomas B.C."/>
            <person name="Malmstrom R."/>
            <person name="Stieglmeier M."/>
            <person name="Klingl A."/>
            <person name="Woyke T."/>
            <person name="Ryan C.M."/>
            <person name="Banfield J.F."/>
        </authorList>
    </citation>
    <scope>NUCLEOTIDE SEQUENCE [LARGE SCALE GENOMIC DNA]</scope>
    <source>
        <strain evidence="4">CG23_combo_of_CG06-09_8_20_14_all_39_17</strain>
    </source>
</reference>
<evidence type="ECO:0000256" key="1">
    <source>
        <dbReference type="SAM" id="Phobius"/>
    </source>
</evidence>
<keyword evidence="1" id="KW-0472">Membrane</keyword>
<dbReference type="InterPro" id="IPR058740">
    <property type="entry name" value="MurL_N"/>
</dbReference>
<name>A0A2G9YTS8_9BACT</name>
<dbReference type="Pfam" id="PF26298">
    <property type="entry name" value="MurL_epimerase_C"/>
    <property type="match status" value="1"/>
</dbReference>
<feature type="transmembrane region" description="Helical" evidence="1">
    <location>
        <begin position="38"/>
        <end position="58"/>
    </location>
</feature>
<organism evidence="4 5">
    <name type="scientific">Candidatus Nealsonbacteria bacterium CG23_combo_of_CG06-09_8_20_14_all_39_17</name>
    <dbReference type="NCBI Taxonomy" id="1974722"/>
    <lineage>
        <taxon>Bacteria</taxon>
        <taxon>Candidatus Nealsoniibacteriota</taxon>
    </lineage>
</organism>
<dbReference type="EMBL" id="PCRO01000038">
    <property type="protein sequence ID" value="PIP22589.1"/>
    <property type="molecule type" value="Genomic_DNA"/>
</dbReference>
<feature type="domain" description="MurL C-terminal" evidence="2">
    <location>
        <begin position="132"/>
        <end position="226"/>
    </location>
</feature>
<evidence type="ECO:0000259" key="2">
    <source>
        <dbReference type="Pfam" id="PF26298"/>
    </source>
</evidence>